<name>A0A2G2X5G4_CAPBA</name>
<dbReference type="OrthoDB" id="1744115at2759"/>
<evidence type="ECO:0000313" key="3">
    <source>
        <dbReference type="EMBL" id="PHT52716.1"/>
    </source>
</evidence>
<reference evidence="4" key="2">
    <citation type="journal article" date="2017" name="J. Anim. Genet.">
        <title>Multiple reference genome sequences of hot pepper reveal the massive evolution of plant disease resistance genes by retroduplication.</title>
        <authorList>
            <person name="Kim S."/>
            <person name="Park J."/>
            <person name="Yeom S.-I."/>
            <person name="Kim Y.-M."/>
            <person name="Seo E."/>
            <person name="Kim K.-T."/>
            <person name="Kim M.-S."/>
            <person name="Lee J.M."/>
            <person name="Cheong K."/>
            <person name="Shin H.-S."/>
            <person name="Kim S.-B."/>
            <person name="Han K."/>
            <person name="Lee J."/>
            <person name="Park M."/>
            <person name="Lee H.-A."/>
            <person name="Lee H.-Y."/>
            <person name="Lee Y."/>
            <person name="Oh S."/>
            <person name="Lee J.H."/>
            <person name="Choi E."/>
            <person name="Choi E."/>
            <person name="Lee S.E."/>
            <person name="Jeon J."/>
            <person name="Kim H."/>
            <person name="Choi G."/>
            <person name="Song H."/>
            <person name="Lee J."/>
            <person name="Lee S.-C."/>
            <person name="Kwon J.-K."/>
            <person name="Lee H.-Y."/>
            <person name="Koo N."/>
            <person name="Hong Y."/>
            <person name="Kim R.W."/>
            <person name="Kang W.-H."/>
            <person name="Huh J.H."/>
            <person name="Kang B.-C."/>
            <person name="Yang T.-J."/>
            <person name="Lee Y.-H."/>
            <person name="Bennetzen J.L."/>
            <person name="Choi D."/>
        </authorList>
    </citation>
    <scope>NUCLEOTIDE SEQUENCE [LARGE SCALE GENOMIC DNA]</scope>
    <source>
        <strain evidence="4">cv. PBC81</strain>
    </source>
</reference>
<sequence>MSIEKVIISGCVVDSPYCFVAGEHGWTANMKRIMKKQAFRDSIMTRYMSSKKTMELNLVNAIMDELRKRAYADKNNKFVKDLVMLQFEMVLLSSGFILDDPNTFTIESTECLNFVSLLMRIVAMLMLTYQNYRILKLTLRAAR</sequence>
<proteinExistence type="inferred from homology"/>
<dbReference type="InterPro" id="IPR001404">
    <property type="entry name" value="Hsp90_fam"/>
</dbReference>
<dbReference type="Gene3D" id="1.20.120.790">
    <property type="entry name" value="Heat shock protein 90, C-terminal domain"/>
    <property type="match status" value="1"/>
</dbReference>
<dbReference type="SUPFAM" id="SSF110942">
    <property type="entry name" value="HSP90 C-terminal domain"/>
    <property type="match status" value="1"/>
</dbReference>
<dbReference type="PANTHER" id="PTHR11528">
    <property type="entry name" value="HEAT SHOCK PROTEIN 90 FAMILY MEMBER"/>
    <property type="match status" value="1"/>
</dbReference>
<gene>
    <name evidence="3" type="ORF">CQW23_07178</name>
</gene>
<dbReference type="AlphaFoldDB" id="A0A2G2X5G4"/>
<accession>A0A2G2X5G4</accession>
<protein>
    <submittedName>
        <fullName evidence="3">Uncharacterized protein</fullName>
    </submittedName>
</protein>
<reference evidence="3 4" key="1">
    <citation type="journal article" date="2017" name="Genome Biol.">
        <title>New reference genome sequences of hot pepper reveal the massive evolution of plant disease-resistance genes by retroduplication.</title>
        <authorList>
            <person name="Kim S."/>
            <person name="Park J."/>
            <person name="Yeom S.I."/>
            <person name="Kim Y.M."/>
            <person name="Seo E."/>
            <person name="Kim K.T."/>
            <person name="Kim M.S."/>
            <person name="Lee J.M."/>
            <person name="Cheong K."/>
            <person name="Shin H.S."/>
            <person name="Kim S.B."/>
            <person name="Han K."/>
            <person name="Lee J."/>
            <person name="Park M."/>
            <person name="Lee H.A."/>
            <person name="Lee H.Y."/>
            <person name="Lee Y."/>
            <person name="Oh S."/>
            <person name="Lee J.H."/>
            <person name="Choi E."/>
            <person name="Choi E."/>
            <person name="Lee S.E."/>
            <person name="Jeon J."/>
            <person name="Kim H."/>
            <person name="Choi G."/>
            <person name="Song H."/>
            <person name="Lee J."/>
            <person name="Lee S.C."/>
            <person name="Kwon J.K."/>
            <person name="Lee H.Y."/>
            <person name="Koo N."/>
            <person name="Hong Y."/>
            <person name="Kim R.W."/>
            <person name="Kang W.H."/>
            <person name="Huh J.H."/>
            <person name="Kang B.C."/>
            <person name="Yang T.J."/>
            <person name="Lee Y.H."/>
            <person name="Bennetzen J.L."/>
            <person name="Choi D."/>
        </authorList>
    </citation>
    <scope>NUCLEOTIDE SEQUENCE [LARGE SCALE GENOMIC DNA]</scope>
    <source>
        <strain evidence="4">cv. PBC81</strain>
    </source>
</reference>
<dbReference type="EMBL" id="MLFT02000003">
    <property type="protein sequence ID" value="PHT52716.1"/>
    <property type="molecule type" value="Genomic_DNA"/>
</dbReference>
<dbReference type="Proteomes" id="UP000224567">
    <property type="component" value="Unassembled WGS sequence"/>
</dbReference>
<keyword evidence="4" id="KW-1185">Reference proteome</keyword>
<dbReference type="STRING" id="33114.A0A2G2X5G4"/>
<evidence type="ECO:0000313" key="4">
    <source>
        <dbReference type="Proteomes" id="UP000224567"/>
    </source>
</evidence>
<keyword evidence="2" id="KW-0143">Chaperone</keyword>
<dbReference type="GO" id="GO:0140662">
    <property type="term" value="F:ATP-dependent protein folding chaperone"/>
    <property type="evidence" value="ECO:0007669"/>
    <property type="project" value="InterPro"/>
</dbReference>
<comment type="similarity">
    <text evidence="1">Belongs to the heat shock protein 90 family.</text>
</comment>
<comment type="caution">
    <text evidence="3">The sequence shown here is derived from an EMBL/GenBank/DDBJ whole genome shotgun (WGS) entry which is preliminary data.</text>
</comment>
<dbReference type="GO" id="GO:0016887">
    <property type="term" value="F:ATP hydrolysis activity"/>
    <property type="evidence" value="ECO:0007669"/>
    <property type="project" value="InterPro"/>
</dbReference>
<dbReference type="InterPro" id="IPR037196">
    <property type="entry name" value="HSP90_C"/>
</dbReference>
<dbReference type="GO" id="GO:0051082">
    <property type="term" value="F:unfolded protein binding"/>
    <property type="evidence" value="ECO:0007669"/>
    <property type="project" value="InterPro"/>
</dbReference>
<dbReference type="GO" id="GO:0005524">
    <property type="term" value="F:ATP binding"/>
    <property type="evidence" value="ECO:0007669"/>
    <property type="project" value="InterPro"/>
</dbReference>
<dbReference type="Pfam" id="PF00183">
    <property type="entry name" value="HSP90"/>
    <property type="match status" value="1"/>
</dbReference>
<evidence type="ECO:0000256" key="2">
    <source>
        <dbReference type="ARBA" id="ARBA00023186"/>
    </source>
</evidence>
<organism evidence="3 4">
    <name type="scientific">Capsicum baccatum</name>
    <name type="common">Peruvian pepper</name>
    <dbReference type="NCBI Taxonomy" id="33114"/>
    <lineage>
        <taxon>Eukaryota</taxon>
        <taxon>Viridiplantae</taxon>
        <taxon>Streptophyta</taxon>
        <taxon>Embryophyta</taxon>
        <taxon>Tracheophyta</taxon>
        <taxon>Spermatophyta</taxon>
        <taxon>Magnoliopsida</taxon>
        <taxon>eudicotyledons</taxon>
        <taxon>Gunneridae</taxon>
        <taxon>Pentapetalae</taxon>
        <taxon>asterids</taxon>
        <taxon>lamiids</taxon>
        <taxon>Solanales</taxon>
        <taxon>Solanaceae</taxon>
        <taxon>Solanoideae</taxon>
        <taxon>Capsiceae</taxon>
        <taxon>Capsicum</taxon>
    </lineage>
</organism>
<evidence type="ECO:0000256" key="1">
    <source>
        <dbReference type="ARBA" id="ARBA00008239"/>
    </source>
</evidence>